<evidence type="ECO:0000256" key="1">
    <source>
        <dbReference type="SAM" id="MobiDB-lite"/>
    </source>
</evidence>
<evidence type="ECO:0000313" key="2">
    <source>
        <dbReference type="EMBL" id="KAJ1172021.1"/>
    </source>
</evidence>
<name>A0AAV7T6L2_PLEWA</name>
<evidence type="ECO:0000313" key="3">
    <source>
        <dbReference type="Proteomes" id="UP001066276"/>
    </source>
</evidence>
<proteinExistence type="predicted"/>
<accession>A0AAV7T6L2</accession>
<feature type="region of interest" description="Disordered" evidence="1">
    <location>
        <begin position="137"/>
        <end position="200"/>
    </location>
</feature>
<dbReference type="EMBL" id="JANPWB010000007">
    <property type="protein sequence ID" value="KAJ1172021.1"/>
    <property type="molecule type" value="Genomic_DNA"/>
</dbReference>
<comment type="caution">
    <text evidence="2">The sequence shown here is derived from an EMBL/GenBank/DDBJ whole genome shotgun (WGS) entry which is preliminary data.</text>
</comment>
<keyword evidence="3" id="KW-1185">Reference proteome</keyword>
<reference evidence="2" key="1">
    <citation type="journal article" date="2022" name="bioRxiv">
        <title>Sequencing and chromosome-scale assembly of the giantPleurodeles waltlgenome.</title>
        <authorList>
            <person name="Brown T."/>
            <person name="Elewa A."/>
            <person name="Iarovenko S."/>
            <person name="Subramanian E."/>
            <person name="Araus A.J."/>
            <person name="Petzold A."/>
            <person name="Susuki M."/>
            <person name="Suzuki K.-i.T."/>
            <person name="Hayashi T."/>
            <person name="Toyoda A."/>
            <person name="Oliveira C."/>
            <person name="Osipova E."/>
            <person name="Leigh N.D."/>
            <person name="Simon A."/>
            <person name="Yun M.H."/>
        </authorList>
    </citation>
    <scope>NUCLEOTIDE SEQUENCE</scope>
    <source>
        <strain evidence="2">20211129_DDA</strain>
        <tissue evidence="2">Liver</tissue>
    </source>
</reference>
<sequence length="200" mass="22363">MTQQVNAICSSCFNTLCMVRKIYKWIPAETRRTVTQAFVSSKLDYGNALYAGTTAKLQKRLHRILITSARLILDIPRHCHITAHLRDLHRLPVNKRITFKLLTHAHKTLHNTGPEYLNGSPFTSRPDSFALLTLRSPPSHASAEQPPAADHSRTSPPRRGTLFPSICIRPRTSLPSGDTSRLGCSRSSSPPQRFETLTGE</sequence>
<protein>
    <submittedName>
        <fullName evidence="2">Uncharacterized protein</fullName>
    </submittedName>
</protein>
<dbReference type="Proteomes" id="UP001066276">
    <property type="component" value="Chromosome 4_1"/>
</dbReference>
<gene>
    <name evidence="2" type="ORF">NDU88_003877</name>
</gene>
<organism evidence="2 3">
    <name type="scientific">Pleurodeles waltl</name>
    <name type="common">Iberian ribbed newt</name>
    <dbReference type="NCBI Taxonomy" id="8319"/>
    <lineage>
        <taxon>Eukaryota</taxon>
        <taxon>Metazoa</taxon>
        <taxon>Chordata</taxon>
        <taxon>Craniata</taxon>
        <taxon>Vertebrata</taxon>
        <taxon>Euteleostomi</taxon>
        <taxon>Amphibia</taxon>
        <taxon>Batrachia</taxon>
        <taxon>Caudata</taxon>
        <taxon>Salamandroidea</taxon>
        <taxon>Salamandridae</taxon>
        <taxon>Pleurodelinae</taxon>
        <taxon>Pleurodeles</taxon>
    </lineage>
</organism>
<dbReference type="AlphaFoldDB" id="A0AAV7T6L2"/>